<reference evidence="2 3" key="1">
    <citation type="submission" date="2019-03" db="EMBL/GenBank/DDBJ databases">
        <title>First draft genome of Liparis tanakae, snailfish: a comprehensive survey of snailfish specific genes.</title>
        <authorList>
            <person name="Kim W."/>
            <person name="Song I."/>
            <person name="Jeong J.-H."/>
            <person name="Kim D."/>
            <person name="Kim S."/>
            <person name="Ryu S."/>
            <person name="Song J.Y."/>
            <person name="Lee S.K."/>
        </authorList>
    </citation>
    <scope>NUCLEOTIDE SEQUENCE [LARGE SCALE GENOMIC DNA]</scope>
    <source>
        <tissue evidence="2">Muscle</tissue>
    </source>
</reference>
<evidence type="ECO:0000313" key="3">
    <source>
        <dbReference type="Proteomes" id="UP000314294"/>
    </source>
</evidence>
<name>A0A4Z2HHA1_9TELE</name>
<dbReference type="EMBL" id="SRLO01000238">
    <property type="protein sequence ID" value="TNN65217.1"/>
    <property type="molecule type" value="Genomic_DNA"/>
</dbReference>
<gene>
    <name evidence="2" type="ORF">EYF80_024506</name>
</gene>
<protein>
    <submittedName>
        <fullName evidence="2">Uncharacterized protein</fullName>
    </submittedName>
</protein>
<evidence type="ECO:0000256" key="1">
    <source>
        <dbReference type="SAM" id="MobiDB-lite"/>
    </source>
</evidence>
<keyword evidence="3" id="KW-1185">Reference proteome</keyword>
<feature type="region of interest" description="Disordered" evidence="1">
    <location>
        <begin position="110"/>
        <end position="137"/>
    </location>
</feature>
<feature type="region of interest" description="Disordered" evidence="1">
    <location>
        <begin position="45"/>
        <end position="76"/>
    </location>
</feature>
<feature type="compositionally biased region" description="Low complexity" evidence="1">
    <location>
        <begin position="62"/>
        <end position="76"/>
    </location>
</feature>
<dbReference type="AlphaFoldDB" id="A0A4Z2HHA1"/>
<proteinExistence type="predicted"/>
<organism evidence="2 3">
    <name type="scientific">Liparis tanakae</name>
    <name type="common">Tanaka's snailfish</name>
    <dbReference type="NCBI Taxonomy" id="230148"/>
    <lineage>
        <taxon>Eukaryota</taxon>
        <taxon>Metazoa</taxon>
        <taxon>Chordata</taxon>
        <taxon>Craniata</taxon>
        <taxon>Vertebrata</taxon>
        <taxon>Euteleostomi</taxon>
        <taxon>Actinopterygii</taxon>
        <taxon>Neopterygii</taxon>
        <taxon>Teleostei</taxon>
        <taxon>Neoteleostei</taxon>
        <taxon>Acanthomorphata</taxon>
        <taxon>Eupercaria</taxon>
        <taxon>Perciformes</taxon>
        <taxon>Cottioidei</taxon>
        <taxon>Cottales</taxon>
        <taxon>Liparidae</taxon>
        <taxon>Liparis</taxon>
    </lineage>
</organism>
<dbReference type="Proteomes" id="UP000314294">
    <property type="component" value="Unassembled WGS sequence"/>
</dbReference>
<evidence type="ECO:0000313" key="2">
    <source>
        <dbReference type="EMBL" id="TNN65217.1"/>
    </source>
</evidence>
<comment type="caution">
    <text evidence="2">The sequence shown here is derived from an EMBL/GenBank/DDBJ whole genome shotgun (WGS) entry which is preliminary data.</text>
</comment>
<accession>A0A4Z2HHA1</accession>
<sequence length="242" mass="27174">MVLLQRRQTGLVRRRRVTPSRVHRCHLPAVQVRLQLYQSLYRLQDPAGRPPQQTAHHRRVQDQSVHSQSVHSQSVHQGLEVLQRADDGPLPGLFDSLRASDPRWLELILQPHGRDGGPGAARPPGRRGPGGARRWGVGLDMGDLQRPVERLSDSDPLLGYLRPDGIPVTCSHESSTGGGIVVAMVDVLMSPMSWRPSRRAKYIFRVSSRCMMVLGIKSLTVLWMIDRYESTRFLTISTCRSS</sequence>